<evidence type="ECO:0000313" key="2">
    <source>
        <dbReference type="EMBL" id="EWC46464.1"/>
    </source>
</evidence>
<accession>W7HT41</accession>
<feature type="region of interest" description="Disordered" evidence="1">
    <location>
        <begin position="520"/>
        <end position="551"/>
    </location>
</feature>
<feature type="compositionally biased region" description="Low complexity" evidence="1">
    <location>
        <begin position="217"/>
        <end position="231"/>
    </location>
</feature>
<keyword evidence="3" id="KW-1185">Reference proteome</keyword>
<dbReference type="Proteomes" id="UP000024837">
    <property type="component" value="Unassembled WGS sequence"/>
</dbReference>
<feature type="region of interest" description="Disordered" evidence="1">
    <location>
        <begin position="217"/>
        <end position="458"/>
    </location>
</feature>
<feature type="region of interest" description="Disordered" evidence="1">
    <location>
        <begin position="1"/>
        <end position="27"/>
    </location>
</feature>
<evidence type="ECO:0000313" key="3">
    <source>
        <dbReference type="Proteomes" id="UP000024837"/>
    </source>
</evidence>
<reference evidence="2 3" key="1">
    <citation type="submission" date="2013-05" db="EMBL/GenBank/DDBJ databases">
        <title>Drechslerella stenobrocha genome reveals carnivorous origination and mechanical trapping mechanism of predatory fungi.</title>
        <authorList>
            <person name="Liu X."/>
            <person name="Zhang W."/>
            <person name="Liu K."/>
        </authorList>
    </citation>
    <scope>NUCLEOTIDE SEQUENCE [LARGE SCALE GENOMIC DNA]</scope>
    <source>
        <strain evidence="2 3">248</strain>
    </source>
</reference>
<evidence type="ECO:0000256" key="1">
    <source>
        <dbReference type="SAM" id="MobiDB-lite"/>
    </source>
</evidence>
<protein>
    <submittedName>
        <fullName evidence="2">Uncharacterized protein</fullName>
    </submittedName>
</protein>
<proteinExistence type="predicted"/>
<dbReference type="HOGENOM" id="CLU_494328_0_0_1"/>
<feature type="compositionally biased region" description="Polar residues" evidence="1">
    <location>
        <begin position="526"/>
        <end position="535"/>
    </location>
</feature>
<feature type="compositionally biased region" description="Basic and acidic residues" evidence="1">
    <location>
        <begin position="409"/>
        <end position="418"/>
    </location>
</feature>
<feature type="compositionally biased region" description="Low complexity" evidence="1">
    <location>
        <begin position="443"/>
        <end position="455"/>
    </location>
</feature>
<sequence>MSPAPSLSDEELESEREEEHPGEVRNQGVIGAILPGFLTVASPEPVEPVAQVVEPVIQPVVEPVVEPVVGPVVEPVEEDVPESPRIAQIAAGHTPPALDIKPIFPHRHAGGNDRARPAAQPAAEAVVLPNIAEVVTEQSEEVEAAGMQAAGPLPEEVIGEGDERPAQTQTQNILSPKPIKLVSAGLIAAGLTPAHTADQSVAVVGAQNGVSKPDVAITGTTAKKASAKPKTGLSEPKHAPKAKHAPNKVVPVPSPATANGGKLKKLRQATSPAPQRLSVDSDASESSFKREKPRRRAQEGGGFARMSMRDGNGVVPASASARRGSGDRPSRMIGTGGPRRRDWSPDTSDDDRSTVLTKSGKKGGGFLGKATLRGGSNNRPHSSLGLPPSTTGSGFRSRFEDSSDDEDAEPTRMLETMRTHSAVYRPLTPDSSDGEEEEVRRPATAGAAGSGASESFGKRTPVYASAGMFGYTTSISAGVAPKKKWWSFGSKRKQKVIGVSSATYVPGPTEEPDLVVVGESLPGRTWTPSLGTSTLAGEEEKVPKAAADVWD</sequence>
<organism evidence="2 3">
    <name type="scientific">Drechslerella stenobrocha 248</name>
    <dbReference type="NCBI Taxonomy" id="1043628"/>
    <lineage>
        <taxon>Eukaryota</taxon>
        <taxon>Fungi</taxon>
        <taxon>Dikarya</taxon>
        <taxon>Ascomycota</taxon>
        <taxon>Pezizomycotina</taxon>
        <taxon>Orbiliomycetes</taxon>
        <taxon>Orbiliales</taxon>
        <taxon>Orbiliaceae</taxon>
        <taxon>Drechslerella</taxon>
    </lineage>
</organism>
<dbReference type="EMBL" id="KI966417">
    <property type="protein sequence ID" value="EWC46464.1"/>
    <property type="molecule type" value="Genomic_DNA"/>
</dbReference>
<gene>
    <name evidence="2" type="ORF">DRE_04187</name>
</gene>
<name>W7HT41_9PEZI</name>
<dbReference type="AlphaFoldDB" id="W7HT41"/>